<reference evidence="1 2" key="1">
    <citation type="submission" date="2023-06" db="EMBL/GenBank/DDBJ databases">
        <title>Actinomycetospora Odt1-22.</title>
        <authorList>
            <person name="Supong K."/>
        </authorList>
    </citation>
    <scope>NUCLEOTIDE SEQUENCE [LARGE SCALE GENOMIC DNA]</scope>
    <source>
        <strain evidence="1 2">Odt1-22</strain>
    </source>
</reference>
<evidence type="ECO:0000313" key="1">
    <source>
        <dbReference type="EMBL" id="MDL5159411.1"/>
    </source>
</evidence>
<dbReference type="Proteomes" id="UP001231924">
    <property type="component" value="Unassembled WGS sequence"/>
</dbReference>
<accession>A0ABT7MFG2</accession>
<dbReference type="Pfam" id="PF03864">
    <property type="entry name" value="Phage_cap_E"/>
    <property type="match status" value="1"/>
</dbReference>
<gene>
    <name evidence="1" type="ORF">QRT03_25820</name>
</gene>
<dbReference type="Gene3D" id="3.90.1690.10">
    <property type="entry name" value="phage-related protein like domain"/>
    <property type="match status" value="1"/>
</dbReference>
<dbReference type="InterPro" id="IPR005564">
    <property type="entry name" value="Major_capsid_GpE"/>
</dbReference>
<dbReference type="InterPro" id="IPR053738">
    <property type="entry name" value="Lambda_capsid_assembly"/>
</dbReference>
<dbReference type="RefSeq" id="WP_286056005.1">
    <property type="nucleotide sequence ID" value="NZ_JASVWF010000007.1"/>
</dbReference>
<keyword evidence="2" id="KW-1185">Reference proteome</keyword>
<sequence>MAGTPLHLLEEFQPGVLLGFIRNLKVDPTYRSEEFAPSQQIDDIVFEYLKGVNDFPVMADIISWDAEAPLGGRPGAGERLTGELPPIKRKSRISEKEIIRRYRNPRAGTQDEQAAIRGVYSDLERHVRGIQATAEWLTMQALTEPAVVFDEGGVKIRFDYGHPAEQRFNLVTRKNGANADLANNGFLGPVWTDYADSTPLTDLQNLSDWMFDRTGERPVRFLCDPSTIIHLCQSAQIKGWMFDQNAPNRPLSPAEVNQALQQFSLPTPDPYRVTVKKENPDGTLATLACTKPEKITLLPAQTVGNKLWGPTAESRLLDSRYSTQAPGIVGQVYSKDEPPSEWTKAAAVMFPTMPNIDKTVQVTVRDPAAAALAPV</sequence>
<organism evidence="1 2">
    <name type="scientific">Actinomycetospora termitidis</name>
    <dbReference type="NCBI Taxonomy" id="3053470"/>
    <lineage>
        <taxon>Bacteria</taxon>
        <taxon>Bacillati</taxon>
        <taxon>Actinomycetota</taxon>
        <taxon>Actinomycetes</taxon>
        <taxon>Pseudonocardiales</taxon>
        <taxon>Pseudonocardiaceae</taxon>
        <taxon>Actinomycetospora</taxon>
    </lineage>
</organism>
<evidence type="ECO:0000313" key="2">
    <source>
        <dbReference type="Proteomes" id="UP001231924"/>
    </source>
</evidence>
<name>A0ABT7MFG2_9PSEU</name>
<comment type="caution">
    <text evidence="1">The sequence shown here is derived from an EMBL/GenBank/DDBJ whole genome shotgun (WGS) entry which is preliminary data.</text>
</comment>
<dbReference type="EMBL" id="JASVWF010000007">
    <property type="protein sequence ID" value="MDL5159411.1"/>
    <property type="molecule type" value="Genomic_DNA"/>
</dbReference>
<protein>
    <submittedName>
        <fullName evidence="1">Major capsid protein</fullName>
    </submittedName>
</protein>
<proteinExistence type="predicted"/>